<dbReference type="AlphaFoldDB" id="A0A1G6YX91"/>
<organism evidence="3 4">
    <name type="scientific">Peptococcus niger</name>
    <dbReference type="NCBI Taxonomy" id="2741"/>
    <lineage>
        <taxon>Bacteria</taxon>
        <taxon>Bacillati</taxon>
        <taxon>Bacillota</taxon>
        <taxon>Clostridia</taxon>
        <taxon>Eubacteriales</taxon>
        <taxon>Peptococcaceae</taxon>
        <taxon>Peptococcus</taxon>
    </lineage>
</organism>
<evidence type="ECO:0000313" key="4">
    <source>
        <dbReference type="Proteomes" id="UP000198995"/>
    </source>
</evidence>
<name>A0A1G6YX91_PEPNI</name>
<gene>
    <name evidence="3" type="ORF">SAMN04489866_11114</name>
</gene>
<dbReference type="Proteomes" id="UP000198995">
    <property type="component" value="Unassembled WGS sequence"/>
</dbReference>
<reference evidence="3 4" key="1">
    <citation type="submission" date="2016-10" db="EMBL/GenBank/DDBJ databases">
        <authorList>
            <person name="de Groot N.N."/>
        </authorList>
    </citation>
    <scope>NUCLEOTIDE SEQUENCE [LARGE SCALE GENOMIC DNA]</scope>
    <source>
        <strain evidence="3 4">DSM 20475</strain>
    </source>
</reference>
<comment type="similarity">
    <text evidence="1">Belongs to the asp23 family.</text>
</comment>
<dbReference type="InterPro" id="IPR005531">
    <property type="entry name" value="Asp23"/>
</dbReference>
<dbReference type="PANTHER" id="PTHR34297:SF3">
    <property type="entry name" value="ALKALINE SHOCK PROTEIN 23"/>
    <property type="match status" value="1"/>
</dbReference>
<dbReference type="Pfam" id="PF03780">
    <property type="entry name" value="Asp23"/>
    <property type="match status" value="1"/>
</dbReference>
<proteinExistence type="inferred from homology"/>
<dbReference type="STRING" id="2741.SAMN04489866_11114"/>
<evidence type="ECO:0000256" key="1">
    <source>
        <dbReference type="ARBA" id="ARBA00005721"/>
    </source>
</evidence>
<dbReference type="RefSeq" id="WP_091792166.1">
    <property type="nucleotide sequence ID" value="NZ_FNAF01000011.1"/>
</dbReference>
<evidence type="ECO:0000256" key="2">
    <source>
        <dbReference type="SAM" id="MobiDB-lite"/>
    </source>
</evidence>
<sequence length="159" mass="17839">MSEAKMNPANLPDAYNKDELEGQAYTDTLSFDDSVIEKIAGITAREIPGILDMKGNFMTGITENFTSGPNVTKGISAEVKERDVSIDVKLILEFGASAPEIFAEMKDRVRSQLQQMTGLNLRELNVRVVDVMTRKEYDKQSRDSRENNAYRQGNPPRAY</sequence>
<evidence type="ECO:0000313" key="3">
    <source>
        <dbReference type="EMBL" id="SDD94958.1"/>
    </source>
</evidence>
<feature type="compositionally biased region" description="Basic and acidic residues" evidence="2">
    <location>
        <begin position="136"/>
        <end position="148"/>
    </location>
</feature>
<dbReference type="PANTHER" id="PTHR34297">
    <property type="entry name" value="HYPOTHETICAL CYTOSOLIC PROTEIN-RELATED"/>
    <property type="match status" value="1"/>
</dbReference>
<protein>
    <submittedName>
        <fullName evidence="3">Uncharacterized conserved protein YloU, alkaline shock protein (Asp23) family</fullName>
    </submittedName>
</protein>
<dbReference type="OrthoDB" id="9793465at2"/>
<feature type="region of interest" description="Disordered" evidence="2">
    <location>
        <begin position="136"/>
        <end position="159"/>
    </location>
</feature>
<dbReference type="EMBL" id="FNAF01000011">
    <property type="protein sequence ID" value="SDD94958.1"/>
    <property type="molecule type" value="Genomic_DNA"/>
</dbReference>
<accession>A0A1G6YX91</accession>
<keyword evidence="4" id="KW-1185">Reference proteome</keyword>